<name>A0A915ITX2_ROMCU</name>
<dbReference type="Proteomes" id="UP000887565">
    <property type="component" value="Unplaced"/>
</dbReference>
<proteinExistence type="predicted"/>
<evidence type="ECO:0000313" key="2">
    <source>
        <dbReference type="WBParaSite" id="nRc.2.0.1.t17272-RA"/>
    </source>
</evidence>
<evidence type="ECO:0000313" key="1">
    <source>
        <dbReference type="Proteomes" id="UP000887565"/>
    </source>
</evidence>
<organism evidence="1 2">
    <name type="scientific">Romanomermis culicivorax</name>
    <name type="common">Nematode worm</name>
    <dbReference type="NCBI Taxonomy" id="13658"/>
    <lineage>
        <taxon>Eukaryota</taxon>
        <taxon>Metazoa</taxon>
        <taxon>Ecdysozoa</taxon>
        <taxon>Nematoda</taxon>
        <taxon>Enoplea</taxon>
        <taxon>Dorylaimia</taxon>
        <taxon>Mermithida</taxon>
        <taxon>Mermithoidea</taxon>
        <taxon>Mermithidae</taxon>
        <taxon>Romanomermis</taxon>
    </lineage>
</organism>
<sequence length="61" mass="7172">MKPIYEDITSDEEDIQREILEDITSDEEELVAHGYLEDIISEVEEEEEKTLDNVLTMRINT</sequence>
<accession>A0A915ITX2</accession>
<keyword evidence="1" id="KW-1185">Reference proteome</keyword>
<protein>
    <submittedName>
        <fullName evidence="2">Uncharacterized protein</fullName>
    </submittedName>
</protein>
<dbReference type="WBParaSite" id="nRc.2.0.1.t17272-RA">
    <property type="protein sequence ID" value="nRc.2.0.1.t17272-RA"/>
    <property type="gene ID" value="nRc.2.0.1.g17272"/>
</dbReference>
<dbReference type="AlphaFoldDB" id="A0A915ITX2"/>
<reference evidence="2" key="1">
    <citation type="submission" date="2022-11" db="UniProtKB">
        <authorList>
            <consortium name="WormBaseParasite"/>
        </authorList>
    </citation>
    <scope>IDENTIFICATION</scope>
</reference>